<keyword evidence="2" id="KW-1185">Reference proteome</keyword>
<gene>
    <name evidence="1" type="ORF">K437DRAFT_116799</name>
</gene>
<protein>
    <submittedName>
        <fullName evidence="1">Uncharacterized protein</fullName>
    </submittedName>
</protein>
<comment type="caution">
    <text evidence="1">The sequence shown here is derived from an EMBL/GenBank/DDBJ whole genome shotgun (WGS) entry which is preliminary data.</text>
</comment>
<dbReference type="AlphaFoldDB" id="A0A066WKL8"/>
<dbReference type="HOGENOM" id="CLU_1741838_0_0_1"/>
<name>A0A066WKL8_TILAU</name>
<evidence type="ECO:0000313" key="1">
    <source>
        <dbReference type="EMBL" id="KDN53128.1"/>
    </source>
</evidence>
<dbReference type="Proteomes" id="UP000027361">
    <property type="component" value="Unassembled WGS sequence"/>
</dbReference>
<proteinExistence type="predicted"/>
<reference evidence="1 2" key="1">
    <citation type="submission" date="2014-05" db="EMBL/GenBank/DDBJ databases">
        <title>Draft genome sequence of a rare smut relative, Tilletiaria anomala UBC 951.</title>
        <authorList>
            <consortium name="DOE Joint Genome Institute"/>
            <person name="Toome M."/>
            <person name="Kuo A."/>
            <person name="Henrissat B."/>
            <person name="Lipzen A."/>
            <person name="Tritt A."/>
            <person name="Yoshinaga Y."/>
            <person name="Zane M."/>
            <person name="Barry K."/>
            <person name="Grigoriev I.V."/>
            <person name="Spatafora J.W."/>
            <person name="Aimea M.C."/>
        </authorList>
    </citation>
    <scope>NUCLEOTIDE SEQUENCE [LARGE SCALE GENOMIC DNA]</scope>
    <source>
        <strain evidence="1 2">UBC 951</strain>
    </source>
</reference>
<dbReference type="GeneID" id="25261343"/>
<evidence type="ECO:0000313" key="2">
    <source>
        <dbReference type="Proteomes" id="UP000027361"/>
    </source>
</evidence>
<accession>A0A066WKL8</accession>
<sequence length="150" mass="16682">MKSDYMWQRLLTRTRGVLDLIHLLNPARAALPRTQLVARIISLPLTCGSMQRFRAPSRRHSSVGRGTRPFQGCIIRRGRCTEHSRAIPATIDQRMLVNNVSIAATGIDTEFQKHSSAHHIAIQTASPACPCRFPRAACRATNELEGISGR</sequence>
<dbReference type="RefSeq" id="XP_013245967.1">
    <property type="nucleotide sequence ID" value="XM_013390513.1"/>
</dbReference>
<dbReference type="InParanoid" id="A0A066WKL8"/>
<dbReference type="EMBL" id="JMSN01000004">
    <property type="protein sequence ID" value="KDN53128.1"/>
    <property type="molecule type" value="Genomic_DNA"/>
</dbReference>
<organism evidence="1 2">
    <name type="scientific">Tilletiaria anomala (strain ATCC 24038 / CBS 436.72 / UBC 951)</name>
    <dbReference type="NCBI Taxonomy" id="1037660"/>
    <lineage>
        <taxon>Eukaryota</taxon>
        <taxon>Fungi</taxon>
        <taxon>Dikarya</taxon>
        <taxon>Basidiomycota</taxon>
        <taxon>Ustilaginomycotina</taxon>
        <taxon>Exobasidiomycetes</taxon>
        <taxon>Georgefischeriales</taxon>
        <taxon>Tilletiariaceae</taxon>
        <taxon>Tilletiaria</taxon>
    </lineage>
</organism>